<organism evidence="11 12">
    <name type="scientific">Nitrospirillum amazonense</name>
    <dbReference type="NCBI Taxonomy" id="28077"/>
    <lineage>
        <taxon>Bacteria</taxon>
        <taxon>Pseudomonadati</taxon>
        <taxon>Pseudomonadota</taxon>
        <taxon>Alphaproteobacteria</taxon>
        <taxon>Rhodospirillales</taxon>
        <taxon>Azospirillaceae</taxon>
        <taxon>Nitrospirillum</taxon>
    </lineage>
</organism>
<keyword evidence="4" id="KW-0520">NAD</keyword>
<comment type="cofactor">
    <cofactor evidence="1">
        <name>Fe cation</name>
        <dbReference type="ChEBI" id="CHEBI:24875"/>
    </cofactor>
</comment>
<dbReference type="InterPro" id="IPR039697">
    <property type="entry name" value="Alcohol_dehydrogenase_Fe"/>
</dbReference>
<protein>
    <recommendedName>
        <fullName evidence="7">Alcohol dehydrogenase 2</fullName>
    </recommendedName>
    <alternativeName>
        <fullName evidence="8">Alcohol dehydrogenase II</fullName>
    </alternativeName>
</protein>
<comment type="catalytic activity">
    <reaction evidence="5">
        <text>a secondary alcohol + NAD(+) = a ketone + NADH + H(+)</text>
        <dbReference type="Rhea" id="RHEA:10740"/>
        <dbReference type="ChEBI" id="CHEBI:15378"/>
        <dbReference type="ChEBI" id="CHEBI:17087"/>
        <dbReference type="ChEBI" id="CHEBI:35681"/>
        <dbReference type="ChEBI" id="CHEBI:57540"/>
        <dbReference type="ChEBI" id="CHEBI:57945"/>
        <dbReference type="EC" id="1.1.1.1"/>
    </reaction>
</comment>
<dbReference type="GO" id="GO:0004022">
    <property type="term" value="F:alcohol dehydrogenase (NAD+) activity"/>
    <property type="evidence" value="ECO:0007669"/>
    <property type="project" value="UniProtKB-EC"/>
</dbReference>
<evidence type="ECO:0000256" key="3">
    <source>
        <dbReference type="ARBA" id="ARBA00023002"/>
    </source>
</evidence>
<evidence type="ECO:0000313" key="11">
    <source>
        <dbReference type="EMBL" id="TWB82532.1"/>
    </source>
</evidence>
<dbReference type="RefSeq" id="WP_145608502.1">
    <property type="nucleotide sequence ID" value="NZ_VITV01000001.1"/>
</dbReference>
<accession>A0A560KH43</accession>
<dbReference type="Pfam" id="PF00465">
    <property type="entry name" value="Fe-ADH"/>
    <property type="match status" value="1"/>
</dbReference>
<evidence type="ECO:0000256" key="8">
    <source>
        <dbReference type="ARBA" id="ARBA00076680"/>
    </source>
</evidence>
<dbReference type="EMBL" id="VITV01000001">
    <property type="protein sequence ID" value="TWB82532.1"/>
    <property type="molecule type" value="Genomic_DNA"/>
</dbReference>
<dbReference type="AlphaFoldDB" id="A0A560KH43"/>
<dbReference type="FunFam" id="3.40.50.1970:FF:000003">
    <property type="entry name" value="Alcohol dehydrogenase, iron-containing"/>
    <property type="match status" value="1"/>
</dbReference>
<dbReference type="InterPro" id="IPR056798">
    <property type="entry name" value="ADH_Fe_C"/>
</dbReference>
<evidence type="ECO:0000256" key="6">
    <source>
        <dbReference type="ARBA" id="ARBA00049243"/>
    </source>
</evidence>
<dbReference type="Pfam" id="PF25137">
    <property type="entry name" value="ADH_Fe_C"/>
    <property type="match status" value="1"/>
</dbReference>
<comment type="catalytic activity">
    <reaction evidence="6">
        <text>a primary alcohol + NAD(+) = an aldehyde + NADH + H(+)</text>
        <dbReference type="Rhea" id="RHEA:10736"/>
        <dbReference type="ChEBI" id="CHEBI:15378"/>
        <dbReference type="ChEBI" id="CHEBI:15734"/>
        <dbReference type="ChEBI" id="CHEBI:17478"/>
        <dbReference type="ChEBI" id="CHEBI:57540"/>
        <dbReference type="ChEBI" id="CHEBI:57945"/>
        <dbReference type="EC" id="1.1.1.1"/>
    </reaction>
</comment>
<evidence type="ECO:0000256" key="5">
    <source>
        <dbReference type="ARBA" id="ARBA00049164"/>
    </source>
</evidence>
<comment type="similarity">
    <text evidence="2">Belongs to the iron-containing alcohol dehydrogenase family.</text>
</comment>
<dbReference type="Gene3D" id="3.40.50.1970">
    <property type="match status" value="1"/>
</dbReference>
<dbReference type="CDD" id="cd08193">
    <property type="entry name" value="HVD"/>
    <property type="match status" value="1"/>
</dbReference>
<evidence type="ECO:0000256" key="1">
    <source>
        <dbReference type="ARBA" id="ARBA00001962"/>
    </source>
</evidence>
<proteinExistence type="inferred from homology"/>
<feature type="domain" description="Alcohol dehydrogenase iron-type/glycerol dehydrogenase GldA" evidence="9">
    <location>
        <begin position="25"/>
        <end position="189"/>
    </location>
</feature>
<dbReference type="InterPro" id="IPR001670">
    <property type="entry name" value="ADH_Fe/GldA"/>
</dbReference>
<dbReference type="Proteomes" id="UP000320516">
    <property type="component" value="Unassembled WGS sequence"/>
</dbReference>
<evidence type="ECO:0000259" key="9">
    <source>
        <dbReference type="Pfam" id="PF00465"/>
    </source>
</evidence>
<dbReference type="PROSITE" id="PS00913">
    <property type="entry name" value="ADH_IRON_1"/>
    <property type="match status" value="1"/>
</dbReference>
<dbReference type="Gene3D" id="1.20.1090.10">
    <property type="entry name" value="Dehydroquinate synthase-like - alpha domain"/>
    <property type="match status" value="1"/>
</dbReference>
<evidence type="ECO:0000259" key="10">
    <source>
        <dbReference type="Pfam" id="PF25137"/>
    </source>
</evidence>
<name>A0A560KH43_9PROT</name>
<evidence type="ECO:0000256" key="7">
    <source>
        <dbReference type="ARBA" id="ARBA00074848"/>
    </source>
</evidence>
<evidence type="ECO:0000313" key="12">
    <source>
        <dbReference type="Proteomes" id="UP000320516"/>
    </source>
</evidence>
<sequence>MTPTNINTHVGDIHHSDFTFETTPRILAQVGGAARLGELARDLGVGRVFVVTDPGLVKAGVVEPALAGLRAAGIETVLYTEVQADPPEAVVLHAVAAARASQADAVIGLGGGSSLDTAKLVALLAGHPQNLPDIYGINLARGPRLKLIQVPTTAGTGSEVTAIAIVTTPSHEKKGVVSPLLYPDAAVLDATLTLGLPPAVTAMTGIDAMVHAIEAYTSRLKKNPLSDSLATRALMLLYANLPRVLADGRDVTARAAMLQGSLLAGMAFANAPVAAVHALAYPLGGHFHVPHGHSNALVLAPVLAFNRSHAEQAYAELGRLIDPALSGADDPAASHGFVDAMTRLVGAMPFGRRLADVGVTAGHIPLLAADAMKVQRLLVNNPRPVTLDDAVALYSAVL</sequence>
<dbReference type="InterPro" id="IPR018211">
    <property type="entry name" value="ADH_Fe_CS"/>
</dbReference>
<dbReference type="PANTHER" id="PTHR11496:SF102">
    <property type="entry name" value="ALCOHOL DEHYDROGENASE 4"/>
    <property type="match status" value="1"/>
</dbReference>
<evidence type="ECO:0000256" key="2">
    <source>
        <dbReference type="ARBA" id="ARBA00007358"/>
    </source>
</evidence>
<gene>
    <name evidence="11" type="ORF">FBZ87_101236</name>
</gene>
<reference evidence="11 12" key="1">
    <citation type="submission" date="2019-06" db="EMBL/GenBank/DDBJ databases">
        <title>Genomic Encyclopedia of Type Strains, Phase IV (KMG-V): Genome sequencing to study the core and pangenomes of soil and plant-associated prokaryotes.</title>
        <authorList>
            <person name="Whitman W."/>
        </authorList>
    </citation>
    <scope>NUCLEOTIDE SEQUENCE [LARGE SCALE GENOMIC DNA]</scope>
    <source>
        <strain evidence="11 12">BR 12005</strain>
    </source>
</reference>
<dbReference type="SUPFAM" id="SSF56796">
    <property type="entry name" value="Dehydroquinate synthase-like"/>
    <property type="match status" value="1"/>
</dbReference>
<feature type="domain" description="Fe-containing alcohol dehydrogenase-like C-terminal" evidence="10">
    <location>
        <begin position="201"/>
        <end position="397"/>
    </location>
</feature>
<dbReference type="GO" id="GO:0046872">
    <property type="term" value="F:metal ion binding"/>
    <property type="evidence" value="ECO:0007669"/>
    <property type="project" value="InterPro"/>
</dbReference>
<dbReference type="PANTHER" id="PTHR11496">
    <property type="entry name" value="ALCOHOL DEHYDROGENASE"/>
    <property type="match status" value="1"/>
</dbReference>
<evidence type="ECO:0000256" key="4">
    <source>
        <dbReference type="ARBA" id="ARBA00023027"/>
    </source>
</evidence>
<dbReference type="FunFam" id="1.20.1090.10:FF:000001">
    <property type="entry name" value="Aldehyde-alcohol dehydrogenase"/>
    <property type="match status" value="1"/>
</dbReference>
<comment type="caution">
    <text evidence="11">The sequence shown here is derived from an EMBL/GenBank/DDBJ whole genome shotgun (WGS) entry which is preliminary data.</text>
</comment>
<keyword evidence="3" id="KW-0560">Oxidoreductase</keyword>